<dbReference type="OrthoDB" id="1523598at2"/>
<dbReference type="Gene3D" id="1.10.530.40">
    <property type="match status" value="1"/>
</dbReference>
<evidence type="ECO:0000313" key="4">
    <source>
        <dbReference type="EMBL" id="KZN47660.1"/>
    </source>
</evidence>
<dbReference type="InterPro" id="IPR023347">
    <property type="entry name" value="Lysozyme_dom_sf"/>
</dbReference>
<evidence type="ECO:0000256" key="2">
    <source>
        <dbReference type="ARBA" id="ARBA00022638"/>
    </source>
</evidence>
<dbReference type="EC" id="3.2.1.17" evidence="3"/>
<keyword evidence="2 3" id="KW-0081">Bacteriolytic enzyme</keyword>
<dbReference type="RefSeq" id="WP_063363305.1">
    <property type="nucleotide sequence ID" value="NZ_AUXZ01000098.1"/>
</dbReference>
<sequence length="216" mass="24355">MFQLNSVNRRKAAKHICLYEGVIAHLYVDTRGNVTLGAGFHITSAKALSKLPLREKSTQKAASRAAKIQEFERIAKLPSGRLASWYESHCKLYLPQQACVQLLEKKIAEFETELSTLFSAKNGYVPFRRMPSNVQLALLDMAYNLGTPNLSRAWPNLLHAIRHENWQLAATECRRKHVSAARNQATARLFAQSGSVGLLKRLGHFLLTKALARFKR</sequence>
<dbReference type="GO" id="GO:0003796">
    <property type="term" value="F:lysozyme activity"/>
    <property type="evidence" value="ECO:0007669"/>
    <property type="project" value="InterPro"/>
</dbReference>
<keyword evidence="3" id="KW-0378">Hydrolase</keyword>
<comment type="similarity">
    <text evidence="3">Belongs to the glycosyl hydrolase 24 family.</text>
</comment>
<gene>
    <name evidence="4" type="ORF">N476_22925</name>
</gene>
<dbReference type="SUPFAM" id="SSF53955">
    <property type="entry name" value="Lysozyme-like"/>
    <property type="match status" value="1"/>
</dbReference>
<dbReference type="AlphaFoldDB" id="A0A167CHE4"/>
<keyword evidence="3" id="KW-0326">Glycosidase</keyword>
<reference evidence="4 5" key="1">
    <citation type="submission" date="2013-07" db="EMBL/GenBank/DDBJ databases">
        <title>Comparative Genomic and Metabolomic Analysis of Twelve Strains of Pseudoalteromonas luteoviolacea.</title>
        <authorList>
            <person name="Vynne N.G."/>
            <person name="Mansson M."/>
            <person name="Gram L."/>
        </authorList>
    </citation>
    <scope>NUCLEOTIDE SEQUENCE [LARGE SCALE GENOMIC DNA]</scope>
    <source>
        <strain evidence="4 5">H33</strain>
    </source>
</reference>
<dbReference type="Proteomes" id="UP000076503">
    <property type="component" value="Unassembled WGS sequence"/>
</dbReference>
<evidence type="ECO:0000256" key="1">
    <source>
        <dbReference type="ARBA" id="ARBA00022529"/>
    </source>
</evidence>
<dbReference type="Pfam" id="PF00959">
    <property type="entry name" value="Phage_lysozyme"/>
    <property type="match status" value="1"/>
</dbReference>
<accession>A0A167CHE4</accession>
<dbReference type="PATRIC" id="fig|1365251.3.peg.4054"/>
<dbReference type="InterPro" id="IPR023346">
    <property type="entry name" value="Lysozyme-like_dom_sf"/>
</dbReference>
<comment type="caution">
    <text evidence="4">The sequence shown here is derived from an EMBL/GenBank/DDBJ whole genome shotgun (WGS) entry which is preliminary data.</text>
</comment>
<protein>
    <recommendedName>
        <fullName evidence="3">Lysozyme</fullName>
        <ecNumber evidence="3">3.2.1.17</ecNumber>
    </recommendedName>
</protein>
<comment type="catalytic activity">
    <reaction evidence="3">
        <text>Hydrolysis of (1-&gt;4)-beta-linkages between N-acetylmuramic acid and N-acetyl-D-glucosamine residues in a peptidoglycan and between N-acetyl-D-glucosamine residues in chitodextrins.</text>
        <dbReference type="EC" id="3.2.1.17"/>
    </reaction>
</comment>
<dbReference type="GO" id="GO:0042742">
    <property type="term" value="P:defense response to bacterium"/>
    <property type="evidence" value="ECO:0007669"/>
    <property type="project" value="UniProtKB-KW"/>
</dbReference>
<dbReference type="GO" id="GO:0031640">
    <property type="term" value="P:killing of cells of another organism"/>
    <property type="evidence" value="ECO:0007669"/>
    <property type="project" value="UniProtKB-KW"/>
</dbReference>
<evidence type="ECO:0000256" key="3">
    <source>
        <dbReference type="RuleBase" id="RU003788"/>
    </source>
</evidence>
<dbReference type="InterPro" id="IPR002196">
    <property type="entry name" value="Glyco_hydro_24"/>
</dbReference>
<proteinExistence type="inferred from homology"/>
<dbReference type="EMBL" id="AUXZ01000098">
    <property type="protein sequence ID" value="KZN47660.1"/>
    <property type="molecule type" value="Genomic_DNA"/>
</dbReference>
<organism evidence="4 5">
    <name type="scientific">Pseudoalteromonas luteoviolacea H33</name>
    <dbReference type="NCBI Taxonomy" id="1365251"/>
    <lineage>
        <taxon>Bacteria</taxon>
        <taxon>Pseudomonadati</taxon>
        <taxon>Pseudomonadota</taxon>
        <taxon>Gammaproteobacteria</taxon>
        <taxon>Alteromonadales</taxon>
        <taxon>Pseudoalteromonadaceae</taxon>
        <taxon>Pseudoalteromonas</taxon>
    </lineage>
</organism>
<keyword evidence="1 3" id="KW-0929">Antimicrobial</keyword>
<name>A0A167CHE4_9GAMM</name>
<evidence type="ECO:0000313" key="5">
    <source>
        <dbReference type="Proteomes" id="UP000076503"/>
    </source>
</evidence>